<accession>A0ABD2Q443</accession>
<name>A0ABD2Q443_9PLAT</name>
<dbReference type="InterPro" id="IPR032053">
    <property type="entry name" value="Ribosomal_mS34"/>
</dbReference>
<dbReference type="Pfam" id="PF16053">
    <property type="entry name" value="MRP-S34"/>
    <property type="match status" value="1"/>
</dbReference>
<dbReference type="PANTHER" id="PTHR28589">
    <property type="entry name" value="28S RIBOSOMAL PROTEIN S34, MITOCHONDRIAL"/>
    <property type="match status" value="1"/>
</dbReference>
<protein>
    <submittedName>
        <fullName evidence="1">Ribosomal protein S34</fullName>
    </submittedName>
</protein>
<organism evidence="1 2">
    <name type="scientific">Cichlidogyrus casuarinus</name>
    <dbReference type="NCBI Taxonomy" id="1844966"/>
    <lineage>
        <taxon>Eukaryota</taxon>
        <taxon>Metazoa</taxon>
        <taxon>Spiralia</taxon>
        <taxon>Lophotrochozoa</taxon>
        <taxon>Platyhelminthes</taxon>
        <taxon>Monogenea</taxon>
        <taxon>Monopisthocotylea</taxon>
        <taxon>Dactylogyridea</taxon>
        <taxon>Ancyrocephalidae</taxon>
        <taxon>Cichlidogyrus</taxon>
    </lineage>
</organism>
<dbReference type="GO" id="GO:0005840">
    <property type="term" value="C:ribosome"/>
    <property type="evidence" value="ECO:0007669"/>
    <property type="project" value="UniProtKB-KW"/>
</dbReference>
<keyword evidence="2" id="KW-1185">Reference proteome</keyword>
<dbReference type="Proteomes" id="UP001626550">
    <property type="component" value="Unassembled WGS sequence"/>
</dbReference>
<gene>
    <name evidence="1" type="primary">MRPS34</name>
    <name evidence="1" type="ORF">Ciccas_007224</name>
</gene>
<keyword evidence="1" id="KW-0689">Ribosomal protein</keyword>
<sequence length="221" mass="25403">MSKTVEVGRIAHTHYGKYLAEICRNLKSRGIGRIVVKEGETTRFPEPSFFILQKVDLLMSDSSHKRCRVMAHRVYRGKDLGVVSVKEVYQPDWRLLSIEDANRLLQTYKEVKPAPVRETNVIFQVPPTTSLFLRNSSKLGTENSPILMQGSLKQNPCVLQKAKQITVDQKSLLHPCFKQVADDDEAKPLTRYYIKRSDTPAAHWRIEIEPDTRDEILKKLD</sequence>
<comment type="caution">
    <text evidence="1">The sequence shown here is derived from an EMBL/GenBank/DDBJ whole genome shotgun (WGS) entry which is preliminary data.</text>
</comment>
<dbReference type="EMBL" id="JBJKFK010001078">
    <property type="protein sequence ID" value="KAL3314163.1"/>
    <property type="molecule type" value="Genomic_DNA"/>
</dbReference>
<keyword evidence="1" id="KW-0687">Ribonucleoprotein</keyword>
<reference evidence="1 2" key="1">
    <citation type="submission" date="2024-11" db="EMBL/GenBank/DDBJ databases">
        <title>Adaptive evolution of stress response genes in parasites aligns with host niche diversity.</title>
        <authorList>
            <person name="Hahn C."/>
            <person name="Resl P."/>
        </authorList>
    </citation>
    <scope>NUCLEOTIDE SEQUENCE [LARGE SCALE GENOMIC DNA]</scope>
    <source>
        <strain evidence="1">EGGRZ-B1_66</strain>
        <tissue evidence="1">Body</tissue>
    </source>
</reference>
<dbReference type="PANTHER" id="PTHR28589:SF1">
    <property type="entry name" value="SMALL RIBOSOMAL SUBUNIT PROTEIN MS34"/>
    <property type="match status" value="1"/>
</dbReference>
<dbReference type="AlphaFoldDB" id="A0ABD2Q443"/>
<proteinExistence type="predicted"/>
<evidence type="ECO:0000313" key="2">
    <source>
        <dbReference type="Proteomes" id="UP001626550"/>
    </source>
</evidence>
<evidence type="ECO:0000313" key="1">
    <source>
        <dbReference type="EMBL" id="KAL3314163.1"/>
    </source>
</evidence>